<dbReference type="RefSeq" id="WP_090712552.1">
    <property type="nucleotide sequence ID" value="NZ_CBCSKY010000001.1"/>
</dbReference>
<dbReference type="Gene3D" id="1.10.1200.10">
    <property type="entry name" value="ACP-like"/>
    <property type="match status" value="1"/>
</dbReference>
<evidence type="ECO:0000259" key="3">
    <source>
        <dbReference type="PROSITE" id="PS50075"/>
    </source>
</evidence>
<dbReference type="GO" id="GO:0005737">
    <property type="term" value="C:cytoplasm"/>
    <property type="evidence" value="ECO:0007669"/>
    <property type="project" value="TreeGrafter"/>
</dbReference>
<dbReference type="PANTHER" id="PTHR45527">
    <property type="entry name" value="NONRIBOSOMAL PEPTIDE SYNTHETASE"/>
    <property type="match status" value="1"/>
</dbReference>
<protein>
    <submittedName>
        <fullName evidence="4">Phosphopantetheine attachment site</fullName>
    </submittedName>
</protein>
<organism evidence="4 5">
    <name type="scientific">Paenibacillus typhae</name>
    <dbReference type="NCBI Taxonomy" id="1174501"/>
    <lineage>
        <taxon>Bacteria</taxon>
        <taxon>Bacillati</taxon>
        <taxon>Bacillota</taxon>
        <taxon>Bacilli</taxon>
        <taxon>Bacillales</taxon>
        <taxon>Paenibacillaceae</taxon>
        <taxon>Paenibacillus</taxon>
    </lineage>
</organism>
<dbReference type="InterPro" id="IPR009081">
    <property type="entry name" value="PP-bd_ACP"/>
</dbReference>
<dbReference type="Gene3D" id="3.30.559.30">
    <property type="entry name" value="Nonribosomal peptide synthetase, condensation domain"/>
    <property type="match status" value="2"/>
</dbReference>
<dbReference type="InterPro" id="IPR036736">
    <property type="entry name" value="ACP-like_sf"/>
</dbReference>
<sequence length="867" mass="97559">MMLNSPETGTRHYELEPLQQKILYAEKHGKDYGIYFTVTYDDRWSRGEIDQAVRKVMNAVEAFSGRIIRQDSKYMFAVDSGFKDYRSSVPLGGQRLAVFGGGRLAAYYLREDEHCIEFLMHHLIMDGDSLYLFLDSLEQELLNKSAPALDEGSYFRKPSGRAKALPGMDGYADRIRQFQRPDQTGRPYAEPVYGRGRLTDGSFRAVVSLSGKLKVTRFGVILLALALLSPQRRNLIGAVVSRRDQMQQAGVIGNFTDIAPVLLQIDDSLSYAGNARSIFKELFQSISGSALLSYEEYMELLGYHGYDYVLSYTGMPELEQRSAVFSRLTLGGYLHKYNNHLQFNEYGDHLEYEYCCDQPLIQHLFSGLEEMLLMLDRLELSQPAGGTHVPQAAVMETAAASAGPAAREERSSRWLPDIGEDDDLFHSSISSMDIARMITDIYEHLGVQLSYQDIYTSGTLRELKRLILERAGHAAFPQWDAAEPDGYECPNFMKVLFIDSFRLAESNMYDVKYAYRISEQGTVELNALQAAIEHVIACNDVFFTEYIYADGEVHGKIGQNRHVEIEHITLADADQLQELSSGFRLQGGGRLWDIRLVTLLSNRHIYLYLNMHHMLIDQIGLGILLSQIEDSFNNQPVQFAQYAQIAGSYKAAIAGDVQGWQPLLRYNAYPSLGKPVRTKGGYHLYEFTCQAEEVPYPEQEHRLLSSLTSRLALAFNYTQGYVGAVYHGRVIPGAIHVVQSFARVLPVFFDTEDDNVLRESLTTAHRYQAASIYDLNGAGFTLEFPAVVFQTLVAGSSEGALFDQVLEFPGVSKFQLLVNFQLSAGECRISLYIDDLVYTPEEEARIVQDVRSALQELAVKAGEADHA</sequence>
<dbReference type="Pfam" id="PF00550">
    <property type="entry name" value="PP-binding"/>
    <property type="match status" value="1"/>
</dbReference>
<evidence type="ECO:0000256" key="2">
    <source>
        <dbReference type="ARBA" id="ARBA00022737"/>
    </source>
</evidence>
<dbReference type="Proteomes" id="UP000199050">
    <property type="component" value="Unassembled WGS sequence"/>
</dbReference>
<evidence type="ECO:0000313" key="4">
    <source>
        <dbReference type="EMBL" id="SDI17159.1"/>
    </source>
</evidence>
<name>A0A1G8IDS5_9BACL</name>
<gene>
    <name evidence="4" type="ORF">SAMN05216192_103209</name>
</gene>
<accession>A0A1G8IDS5</accession>
<evidence type="ECO:0000313" key="5">
    <source>
        <dbReference type="Proteomes" id="UP000199050"/>
    </source>
</evidence>
<dbReference type="InterPro" id="IPR023213">
    <property type="entry name" value="CAT-like_dom_sf"/>
</dbReference>
<keyword evidence="2" id="KW-0677">Repeat</keyword>
<dbReference type="SUPFAM" id="SSF47336">
    <property type="entry name" value="ACP-like"/>
    <property type="match status" value="1"/>
</dbReference>
<dbReference type="EMBL" id="FNDX01000003">
    <property type="protein sequence ID" value="SDI17159.1"/>
    <property type="molecule type" value="Genomic_DNA"/>
</dbReference>
<proteinExistence type="predicted"/>
<keyword evidence="5" id="KW-1185">Reference proteome</keyword>
<dbReference type="GO" id="GO:0008610">
    <property type="term" value="P:lipid biosynthetic process"/>
    <property type="evidence" value="ECO:0007669"/>
    <property type="project" value="UniProtKB-ARBA"/>
</dbReference>
<dbReference type="Pfam" id="PF00668">
    <property type="entry name" value="Condensation"/>
    <property type="match status" value="1"/>
</dbReference>
<reference evidence="5" key="1">
    <citation type="submission" date="2016-10" db="EMBL/GenBank/DDBJ databases">
        <authorList>
            <person name="Varghese N."/>
            <person name="Submissions S."/>
        </authorList>
    </citation>
    <scope>NUCLEOTIDE SEQUENCE [LARGE SCALE GENOMIC DNA]</scope>
    <source>
        <strain evidence="5">CGMCC 1.11012</strain>
    </source>
</reference>
<dbReference type="STRING" id="1174501.SAMN05216192_103209"/>
<dbReference type="InterPro" id="IPR001242">
    <property type="entry name" value="Condensation_dom"/>
</dbReference>
<feature type="domain" description="Carrier" evidence="3">
    <location>
        <begin position="392"/>
        <end position="471"/>
    </location>
</feature>
<dbReference type="GO" id="GO:0043041">
    <property type="term" value="P:amino acid activation for nonribosomal peptide biosynthetic process"/>
    <property type="evidence" value="ECO:0007669"/>
    <property type="project" value="TreeGrafter"/>
</dbReference>
<dbReference type="Gene3D" id="3.30.559.10">
    <property type="entry name" value="Chloramphenicol acetyltransferase-like domain"/>
    <property type="match status" value="1"/>
</dbReference>
<dbReference type="AlphaFoldDB" id="A0A1G8IDS5"/>
<dbReference type="OrthoDB" id="2572345at2"/>
<dbReference type="SUPFAM" id="SSF52777">
    <property type="entry name" value="CoA-dependent acyltransferases"/>
    <property type="match status" value="4"/>
</dbReference>
<dbReference type="PROSITE" id="PS50075">
    <property type="entry name" value="CARRIER"/>
    <property type="match status" value="1"/>
</dbReference>
<dbReference type="GO" id="GO:0031177">
    <property type="term" value="F:phosphopantetheine binding"/>
    <property type="evidence" value="ECO:0007669"/>
    <property type="project" value="TreeGrafter"/>
</dbReference>
<dbReference type="PANTHER" id="PTHR45527:SF1">
    <property type="entry name" value="FATTY ACID SYNTHASE"/>
    <property type="match status" value="1"/>
</dbReference>
<comment type="cofactor">
    <cofactor evidence="1">
        <name>pantetheine 4'-phosphate</name>
        <dbReference type="ChEBI" id="CHEBI:47942"/>
    </cofactor>
</comment>
<evidence type="ECO:0000256" key="1">
    <source>
        <dbReference type="ARBA" id="ARBA00001957"/>
    </source>
</evidence>
<dbReference type="GO" id="GO:0003824">
    <property type="term" value="F:catalytic activity"/>
    <property type="evidence" value="ECO:0007669"/>
    <property type="project" value="InterPro"/>
</dbReference>
<dbReference type="GO" id="GO:0044550">
    <property type="term" value="P:secondary metabolite biosynthetic process"/>
    <property type="evidence" value="ECO:0007669"/>
    <property type="project" value="TreeGrafter"/>
</dbReference>